<keyword evidence="2" id="KW-1185">Reference proteome</keyword>
<dbReference type="Proteomes" id="UP000199705">
    <property type="component" value="Unassembled WGS sequence"/>
</dbReference>
<reference evidence="2" key="1">
    <citation type="submission" date="2016-10" db="EMBL/GenBank/DDBJ databases">
        <authorList>
            <person name="Varghese N."/>
            <person name="Submissions S."/>
        </authorList>
    </citation>
    <scope>NUCLEOTIDE SEQUENCE [LARGE SCALE GENOMIC DNA]</scope>
    <source>
        <strain evidence="2">Gh-67</strain>
    </source>
</reference>
<dbReference type="STRING" id="551996.SAMN05192573_10648"/>
<accession>A0A1G7YUE5</accession>
<dbReference type="AlphaFoldDB" id="A0A1G7YUE5"/>
<evidence type="ECO:0000313" key="2">
    <source>
        <dbReference type="Proteomes" id="UP000199705"/>
    </source>
</evidence>
<dbReference type="RefSeq" id="WP_091167762.1">
    <property type="nucleotide sequence ID" value="NZ_FNCG01000006.1"/>
</dbReference>
<name>A0A1G7YUE5_9SPHI</name>
<evidence type="ECO:0000313" key="1">
    <source>
        <dbReference type="EMBL" id="SDG99829.1"/>
    </source>
</evidence>
<evidence type="ECO:0008006" key="3">
    <source>
        <dbReference type="Google" id="ProtNLM"/>
    </source>
</evidence>
<protein>
    <recommendedName>
        <fullName evidence="3">DUF2281 domain-containing protein</fullName>
    </recommendedName>
</protein>
<proteinExistence type="predicted"/>
<gene>
    <name evidence="1" type="ORF">SAMN05192573_10648</name>
</gene>
<sequence>MIRTKVTPEQQDISIHIPQDYVGKQIEVLLYAVDELQEEKQIEGKKPSDFRGKLKLSDEQYIDFQNHVKNIRDEWKRDI</sequence>
<organism evidence="1 2">
    <name type="scientific">Mucilaginibacter gossypii</name>
    <dbReference type="NCBI Taxonomy" id="551996"/>
    <lineage>
        <taxon>Bacteria</taxon>
        <taxon>Pseudomonadati</taxon>
        <taxon>Bacteroidota</taxon>
        <taxon>Sphingobacteriia</taxon>
        <taxon>Sphingobacteriales</taxon>
        <taxon>Sphingobacteriaceae</taxon>
        <taxon>Mucilaginibacter</taxon>
    </lineage>
</organism>
<dbReference type="EMBL" id="FNCG01000006">
    <property type="protein sequence ID" value="SDG99829.1"/>
    <property type="molecule type" value="Genomic_DNA"/>
</dbReference>